<dbReference type="Proteomes" id="UP000677054">
    <property type="component" value="Unassembled WGS sequence"/>
</dbReference>
<dbReference type="PANTHER" id="PTHR45740">
    <property type="entry name" value="POLY [ADP-RIBOSE] POLYMERASE"/>
    <property type="match status" value="1"/>
</dbReference>
<sequence>MQAWRGKRYACKTAEGADDFEMDRLNPKMTAVSGGIGRHEKVTANREKVQETKSKKASHINSASDEEESKKTKENKAAQTWQKDKEMRKGNNEREEELKHEQERQNQRLKEHLFNVIMQTKEKSLNIDNFLKTLKYPEYSTPRELRKIIEDDDRFLFSGSSVSLYVKLSICKDHLKPEGCHKEHCQSLHICGKYVFGLCGAAECEEGHNLKTDHNNRVLSQYRLENIERHDLKTFIEQDTVVPDICEEYNIKCNCKEDCLKMHICAEYIMGTCDECTLNHNINDLALLKLLKQANIKLNQSIKELKIHLKKKCAASLVQVLKKKRQFETEKEMHHAQSVKYQQSTNFTATKLATKHREAYRLTYVVNEMTQRNL</sequence>
<evidence type="ECO:0000256" key="1">
    <source>
        <dbReference type="SAM" id="MobiDB-lite"/>
    </source>
</evidence>
<dbReference type="EMBL" id="LR900540">
    <property type="protein sequence ID" value="CAD7246045.1"/>
    <property type="molecule type" value="Genomic_DNA"/>
</dbReference>
<dbReference type="PANTHER" id="PTHR45740:SF6">
    <property type="entry name" value="PROTEIN MONO-ADP-RIBOSYLTRANSFERASE PARP12"/>
    <property type="match status" value="1"/>
</dbReference>
<dbReference type="GO" id="GO:0003950">
    <property type="term" value="F:NAD+ poly-ADP-ribosyltransferase activity"/>
    <property type="evidence" value="ECO:0007669"/>
    <property type="project" value="TreeGrafter"/>
</dbReference>
<reference evidence="2" key="1">
    <citation type="submission" date="2020-11" db="EMBL/GenBank/DDBJ databases">
        <authorList>
            <person name="Tran Van P."/>
        </authorList>
    </citation>
    <scope>NUCLEOTIDE SEQUENCE</scope>
</reference>
<keyword evidence="3" id="KW-1185">Reference proteome</keyword>
<dbReference type="GO" id="GO:0005634">
    <property type="term" value="C:nucleus"/>
    <property type="evidence" value="ECO:0007669"/>
    <property type="project" value="TreeGrafter"/>
</dbReference>
<evidence type="ECO:0000313" key="2">
    <source>
        <dbReference type="EMBL" id="CAD7246045.1"/>
    </source>
</evidence>
<protein>
    <submittedName>
        <fullName evidence="2">Uncharacterized protein</fullName>
    </submittedName>
</protein>
<feature type="region of interest" description="Disordered" evidence="1">
    <location>
        <begin position="31"/>
        <end position="105"/>
    </location>
</feature>
<dbReference type="GO" id="GO:1990404">
    <property type="term" value="F:NAD+-protein mono-ADP-ribosyltransferase activity"/>
    <property type="evidence" value="ECO:0007669"/>
    <property type="project" value="TreeGrafter"/>
</dbReference>
<dbReference type="EMBL" id="CAJPEV010001023">
    <property type="protein sequence ID" value="CAG0890216.1"/>
    <property type="molecule type" value="Genomic_DNA"/>
</dbReference>
<organism evidence="2">
    <name type="scientific">Darwinula stevensoni</name>
    <dbReference type="NCBI Taxonomy" id="69355"/>
    <lineage>
        <taxon>Eukaryota</taxon>
        <taxon>Metazoa</taxon>
        <taxon>Ecdysozoa</taxon>
        <taxon>Arthropoda</taxon>
        <taxon>Crustacea</taxon>
        <taxon>Oligostraca</taxon>
        <taxon>Ostracoda</taxon>
        <taxon>Podocopa</taxon>
        <taxon>Podocopida</taxon>
        <taxon>Darwinulocopina</taxon>
        <taxon>Darwinuloidea</taxon>
        <taxon>Darwinulidae</taxon>
        <taxon>Darwinula</taxon>
    </lineage>
</organism>
<dbReference type="OrthoDB" id="6133115at2759"/>
<feature type="compositionally biased region" description="Basic and acidic residues" evidence="1">
    <location>
        <begin position="37"/>
        <end position="54"/>
    </location>
</feature>
<dbReference type="InterPro" id="IPR051712">
    <property type="entry name" value="ARTD-AVP"/>
</dbReference>
<evidence type="ECO:0000313" key="3">
    <source>
        <dbReference type="Proteomes" id="UP000677054"/>
    </source>
</evidence>
<name>A0A7R9A387_9CRUS</name>
<dbReference type="AlphaFoldDB" id="A0A7R9A387"/>
<gene>
    <name evidence="2" type="ORF">DSTB1V02_LOCUS5909</name>
</gene>
<proteinExistence type="predicted"/>
<accession>A0A7R9A387</accession>
<feature type="compositionally biased region" description="Basic and acidic residues" evidence="1">
    <location>
        <begin position="68"/>
        <end position="105"/>
    </location>
</feature>